<comment type="caution">
    <text evidence="1">The sequence shown here is derived from an EMBL/GenBank/DDBJ whole genome shotgun (WGS) entry which is preliminary data.</text>
</comment>
<evidence type="ECO:0000313" key="2">
    <source>
        <dbReference type="Proteomes" id="UP000257131"/>
    </source>
</evidence>
<dbReference type="AlphaFoldDB" id="A0A3D9BS71"/>
<protein>
    <submittedName>
        <fullName evidence="1">Uncharacterized protein</fullName>
    </submittedName>
</protein>
<name>A0A3D9BS71_9RHOB</name>
<dbReference type="EMBL" id="QOHR01000012">
    <property type="protein sequence ID" value="REC56368.1"/>
    <property type="molecule type" value="Genomic_DNA"/>
</dbReference>
<dbReference type="Proteomes" id="UP000257131">
    <property type="component" value="Unassembled WGS sequence"/>
</dbReference>
<sequence length="247" mass="28164">MPNDNGKIQLPWELALWITQLPLRPTSLKLLVSMLHQQDLRDGWHDFEEWPLPCWATFSALRARVGPKGANDGRALRRLREELLEAGILSHCAVLRHERAHALQWRVAPAIAAQMSCRVASDYVLLDLDELGTLKTRDEIGLYIYLRREWGKHAPQFDIALVPETCRADLRRYRRALLTLADRLGARFHIALCYRTDAPVPDRLTVKIEHAGTRWFEGALEKAPPDAQRWTIGSLREEGSDAPGQGE</sequence>
<evidence type="ECO:0000313" key="1">
    <source>
        <dbReference type="EMBL" id="REC56368.1"/>
    </source>
</evidence>
<dbReference type="RefSeq" id="WP_115979978.1">
    <property type="nucleotide sequence ID" value="NZ_QOHR01000012.1"/>
</dbReference>
<accession>A0A3D9BS71</accession>
<organism evidence="1 2">
    <name type="scientific">Rhodosalinus sediminis</name>
    <dbReference type="NCBI Taxonomy" id="1940533"/>
    <lineage>
        <taxon>Bacteria</taxon>
        <taxon>Pseudomonadati</taxon>
        <taxon>Pseudomonadota</taxon>
        <taxon>Alphaproteobacteria</taxon>
        <taxon>Rhodobacterales</taxon>
        <taxon>Paracoccaceae</taxon>
        <taxon>Rhodosalinus</taxon>
    </lineage>
</organism>
<dbReference type="OrthoDB" id="7871772at2"/>
<gene>
    <name evidence="1" type="ORF">DRV84_10010</name>
</gene>
<proteinExistence type="predicted"/>
<keyword evidence="2" id="KW-1185">Reference proteome</keyword>
<reference evidence="1 2" key="1">
    <citation type="journal article" date="2017" name="Int. J. Syst. Evol. Microbiol.">
        <title>Rhodosalinus sediminis gen. nov., sp. nov., isolated from marine saltern.</title>
        <authorList>
            <person name="Guo L.Y."/>
            <person name="Ling S.K."/>
            <person name="Li C.M."/>
            <person name="Chen G.J."/>
            <person name="Du Z.J."/>
        </authorList>
    </citation>
    <scope>NUCLEOTIDE SEQUENCE [LARGE SCALE GENOMIC DNA]</scope>
    <source>
        <strain evidence="1 2">WDN1C137</strain>
    </source>
</reference>